<accession>A0AAT9EA47</accession>
<dbReference type="AlphaFoldDB" id="A0AAT9EA47"/>
<protein>
    <recommendedName>
        <fullName evidence="2">Head decoration protein</fullName>
    </recommendedName>
</protein>
<gene>
    <name evidence="1" type="ORF">SM39_2128</name>
</gene>
<reference evidence="1" key="1">
    <citation type="journal article" date="2014" name="Genome Biol. Evol.">
        <title>Genome evolution and plasticity of Serratia marcescens, an important multidrug-resistant nosocomial pathogen.</title>
        <authorList>
            <person name="Iguchi A."/>
            <person name="Nagaya Y."/>
            <person name="Pradel E."/>
            <person name="Ooka T."/>
            <person name="Ogura Y."/>
            <person name="Katsura K."/>
            <person name="Kurokawa K."/>
            <person name="Oshima K."/>
            <person name="Hattori M."/>
            <person name="Parkhill J."/>
            <person name="Sebaihia M."/>
            <person name="Coulthurst S.J."/>
            <person name="Gotoh N."/>
            <person name="Thomson N.R."/>
            <person name="Ewbank J.J."/>
            <person name="Hayashi T."/>
        </authorList>
    </citation>
    <scope>NUCLEOTIDE SEQUENCE</scope>
    <source>
        <strain evidence="1">SM39</strain>
    </source>
</reference>
<name>A0AAT9EA47_SERMA</name>
<evidence type="ECO:0008006" key="2">
    <source>
        <dbReference type="Google" id="ProtNLM"/>
    </source>
</evidence>
<dbReference type="RefSeq" id="WP_041035374.1">
    <property type="nucleotide sequence ID" value="NZ_AP013063.1"/>
</dbReference>
<dbReference type="EMBL" id="AP013063">
    <property type="protein sequence ID" value="BAO34147.1"/>
    <property type="molecule type" value="Genomic_DNA"/>
</dbReference>
<organism evidence="1">
    <name type="scientific">Serratia marcescens SM39</name>
    <dbReference type="NCBI Taxonomy" id="1334564"/>
    <lineage>
        <taxon>Bacteria</taxon>
        <taxon>Pseudomonadati</taxon>
        <taxon>Pseudomonadota</taxon>
        <taxon>Gammaproteobacteria</taxon>
        <taxon>Enterobacterales</taxon>
        <taxon>Yersiniaceae</taxon>
        <taxon>Serratia</taxon>
    </lineage>
</organism>
<proteinExistence type="predicted"/>
<dbReference type="KEGG" id="smar:SM39_2128"/>
<evidence type="ECO:0000313" key="1">
    <source>
        <dbReference type="EMBL" id="BAO34147.1"/>
    </source>
</evidence>
<sequence>MKLEGTQAKSFSDVIAYSVDPVFDKREIVIDALAADLVPGDVIKADGTKFGAADTEAPLVVIHPAKAGAKAHVIIADRSVVLKRDALNGADAAGTAAAIAAIEKSGINRLTIN</sequence>